<dbReference type="Proteomes" id="UP000054217">
    <property type="component" value="Unassembled WGS sequence"/>
</dbReference>
<reference evidence="2" key="2">
    <citation type="submission" date="2015-01" db="EMBL/GenBank/DDBJ databases">
        <title>Evolutionary Origins and Diversification of the Mycorrhizal Mutualists.</title>
        <authorList>
            <consortium name="DOE Joint Genome Institute"/>
            <consortium name="Mycorrhizal Genomics Consortium"/>
            <person name="Kohler A."/>
            <person name="Kuo A."/>
            <person name="Nagy L.G."/>
            <person name="Floudas D."/>
            <person name="Copeland A."/>
            <person name="Barry K.W."/>
            <person name="Cichocki N."/>
            <person name="Veneault-Fourrey C."/>
            <person name="LaButti K."/>
            <person name="Lindquist E.A."/>
            <person name="Lipzen A."/>
            <person name="Lundell T."/>
            <person name="Morin E."/>
            <person name="Murat C."/>
            <person name="Riley R."/>
            <person name="Ohm R."/>
            <person name="Sun H."/>
            <person name="Tunlid A."/>
            <person name="Henrissat B."/>
            <person name="Grigoriev I.V."/>
            <person name="Hibbett D.S."/>
            <person name="Martin F."/>
        </authorList>
    </citation>
    <scope>NUCLEOTIDE SEQUENCE [LARGE SCALE GENOMIC DNA]</scope>
    <source>
        <strain evidence="2">Marx 270</strain>
    </source>
</reference>
<accession>A0A0C3PAL9</accession>
<reference evidence="1 2" key="1">
    <citation type="submission" date="2014-04" db="EMBL/GenBank/DDBJ databases">
        <authorList>
            <consortium name="DOE Joint Genome Institute"/>
            <person name="Kuo A."/>
            <person name="Kohler A."/>
            <person name="Costa M.D."/>
            <person name="Nagy L.G."/>
            <person name="Floudas D."/>
            <person name="Copeland A."/>
            <person name="Barry K.W."/>
            <person name="Cichocki N."/>
            <person name="Veneault-Fourrey C."/>
            <person name="LaButti K."/>
            <person name="Lindquist E.A."/>
            <person name="Lipzen A."/>
            <person name="Lundell T."/>
            <person name="Morin E."/>
            <person name="Murat C."/>
            <person name="Sun H."/>
            <person name="Tunlid A."/>
            <person name="Henrissat B."/>
            <person name="Grigoriev I.V."/>
            <person name="Hibbett D.S."/>
            <person name="Martin F."/>
            <person name="Nordberg H.P."/>
            <person name="Cantor M.N."/>
            <person name="Hua S.X."/>
        </authorList>
    </citation>
    <scope>NUCLEOTIDE SEQUENCE [LARGE SCALE GENOMIC DNA]</scope>
    <source>
        <strain evidence="1 2">Marx 270</strain>
    </source>
</reference>
<keyword evidence="2" id="KW-1185">Reference proteome</keyword>
<organism evidence="1 2">
    <name type="scientific">Pisolithus tinctorius Marx 270</name>
    <dbReference type="NCBI Taxonomy" id="870435"/>
    <lineage>
        <taxon>Eukaryota</taxon>
        <taxon>Fungi</taxon>
        <taxon>Dikarya</taxon>
        <taxon>Basidiomycota</taxon>
        <taxon>Agaricomycotina</taxon>
        <taxon>Agaricomycetes</taxon>
        <taxon>Agaricomycetidae</taxon>
        <taxon>Boletales</taxon>
        <taxon>Sclerodermatineae</taxon>
        <taxon>Pisolithaceae</taxon>
        <taxon>Pisolithus</taxon>
    </lineage>
</organism>
<dbReference type="EMBL" id="KN831968">
    <property type="protein sequence ID" value="KIO04956.1"/>
    <property type="molecule type" value="Genomic_DNA"/>
</dbReference>
<dbReference type="InParanoid" id="A0A0C3PAL9"/>
<evidence type="ECO:0000313" key="2">
    <source>
        <dbReference type="Proteomes" id="UP000054217"/>
    </source>
</evidence>
<gene>
    <name evidence="1" type="ORF">M404DRAFT_529453</name>
</gene>
<dbReference type="AlphaFoldDB" id="A0A0C3PAL9"/>
<evidence type="ECO:0000313" key="1">
    <source>
        <dbReference type="EMBL" id="KIO04956.1"/>
    </source>
</evidence>
<protein>
    <submittedName>
        <fullName evidence="1">Uncharacterized protein</fullName>
    </submittedName>
</protein>
<proteinExistence type="predicted"/>
<sequence length="79" mass="8563">MVIVNCITSPAPVRGTDGDGRTTNTTGAAPALNSSDDCSRYDTLFEVSVEPFNRTAILDAPYKLVFSLSCRFSRNFVVL</sequence>
<dbReference type="HOGENOM" id="CLU_2606971_0_0_1"/>
<name>A0A0C3PAL9_PISTI</name>